<organism evidence="2 3">
    <name type="scientific">Chrysochromulina tobinii</name>
    <dbReference type="NCBI Taxonomy" id="1460289"/>
    <lineage>
        <taxon>Eukaryota</taxon>
        <taxon>Haptista</taxon>
        <taxon>Haptophyta</taxon>
        <taxon>Prymnesiophyceae</taxon>
        <taxon>Prymnesiales</taxon>
        <taxon>Chrysochromulinaceae</taxon>
        <taxon>Chrysochromulina</taxon>
    </lineage>
</organism>
<feature type="region of interest" description="Disordered" evidence="1">
    <location>
        <begin position="128"/>
        <end position="151"/>
    </location>
</feature>
<feature type="compositionally biased region" description="Low complexity" evidence="1">
    <location>
        <begin position="732"/>
        <end position="745"/>
    </location>
</feature>
<evidence type="ECO:0000313" key="3">
    <source>
        <dbReference type="Proteomes" id="UP000037460"/>
    </source>
</evidence>
<reference evidence="3" key="1">
    <citation type="journal article" date="2015" name="PLoS Genet.">
        <title>Genome Sequence and Transcriptome Analyses of Chrysochromulina tobin: Metabolic Tools for Enhanced Algal Fitness in the Prominent Order Prymnesiales (Haptophyceae).</title>
        <authorList>
            <person name="Hovde B.T."/>
            <person name="Deodato C.R."/>
            <person name="Hunsperger H.M."/>
            <person name="Ryken S.A."/>
            <person name="Yost W."/>
            <person name="Jha R.K."/>
            <person name="Patterson J."/>
            <person name="Monnat R.J. Jr."/>
            <person name="Barlow S.B."/>
            <person name="Starkenburg S.R."/>
            <person name="Cattolico R.A."/>
        </authorList>
    </citation>
    <scope>NUCLEOTIDE SEQUENCE</scope>
    <source>
        <strain evidence="3">CCMP291</strain>
    </source>
</reference>
<comment type="caution">
    <text evidence="2">The sequence shown here is derived from an EMBL/GenBank/DDBJ whole genome shotgun (WGS) entry which is preliminary data.</text>
</comment>
<feature type="compositionally biased region" description="Basic and acidic residues" evidence="1">
    <location>
        <begin position="707"/>
        <end position="731"/>
    </location>
</feature>
<keyword evidence="3" id="KW-1185">Reference proteome</keyword>
<dbReference type="Proteomes" id="UP000037460">
    <property type="component" value="Unassembled WGS sequence"/>
</dbReference>
<dbReference type="EMBL" id="JWZX01002758">
    <property type="protein sequence ID" value="KOO27130.1"/>
    <property type="molecule type" value="Genomic_DNA"/>
</dbReference>
<accession>A0A0M0JKX3</accession>
<dbReference type="AlphaFoldDB" id="A0A0M0JKX3"/>
<sequence length="763" mass="79464">MARLTARVTIQSMTVDPDGPNAEAFAAVGLSPPVDKEVTLIFTTIGRKKIIESVHALFGDEPDMTEIAVNAGLYLLEHVPDLNNNETRSGIDVNATLAFQKAKADALDAAAAAAHEADEVPTFPPAAEAVAPESDDEAATEPPESTGAGAIATVPPKKSVYEAIAATALASSTGSATPGLRRSSPFTGRTMTTPKAHGPFADAISDAGLAGLLEALLRAGITSLISLKKHDIADLTASLRRPHVKLGSTYTLSRVDEKSFLELGVMPSAAEAGTAGGVASGDEDVFSLAASTLGAAASVPPLFSLGVPKSELVLTQLWTIAHAIDDETACSFENMDKSEDSAVDAIDAGIAALCAAGTLSFDEIVGSRSTPCASMREVRKKVAEMAARSRVVVPKADLPSEIDAGAMTMQSGLAMLAASTQSFAGDNLKHVEEHGAAEARAVAVCETDAKVAALLASSHIKRITGALALTPGLAEVAAVAGQVRAAVVRAVKEELRAQEHVRPYAEPEALVKAVQAGRLYDKGSNALSLKPLAGTEKELEYLAQPAISPKPSAAAAELAVTRNLFAAIPLLQTIFGMAAPWDSTAVQTLATVHTVMAHGLAKHGASTTVLNVLMPLMREYEERVDSFQRSPSAEIPDLASCWAHTKTLAITATFITEARKQMANLDIAPDAQALKAQNDAQSKELKELQQRMKKLEAKPGGPPKTPSKPDDAEATKGAAKKEALRLGREILAKQAAEADAQPAQPKKLKHAKGAQDGDLATQL</sequence>
<proteinExistence type="predicted"/>
<name>A0A0M0JKX3_9EUKA</name>
<evidence type="ECO:0000313" key="2">
    <source>
        <dbReference type="EMBL" id="KOO27130.1"/>
    </source>
</evidence>
<evidence type="ECO:0000256" key="1">
    <source>
        <dbReference type="SAM" id="MobiDB-lite"/>
    </source>
</evidence>
<gene>
    <name evidence="2" type="ORF">Ctob_007829</name>
</gene>
<protein>
    <submittedName>
        <fullName evidence="2">Uncharacterized protein</fullName>
    </submittedName>
</protein>
<feature type="region of interest" description="Disordered" evidence="1">
    <location>
        <begin position="695"/>
        <end position="763"/>
    </location>
</feature>